<dbReference type="InterPro" id="IPR038109">
    <property type="entry name" value="DNA_bind_recomb_sf"/>
</dbReference>
<evidence type="ECO:0000256" key="3">
    <source>
        <dbReference type="ARBA" id="ARBA00023172"/>
    </source>
</evidence>
<dbReference type="Gene3D" id="3.90.1750.20">
    <property type="entry name" value="Putative Large Serine Recombinase, Chain B, Domain 2"/>
    <property type="match status" value="1"/>
</dbReference>
<dbReference type="PROSITE" id="PS51737">
    <property type="entry name" value="RECOMBINASE_DNA_BIND"/>
    <property type="match status" value="1"/>
</dbReference>
<dbReference type="GO" id="GO:0003677">
    <property type="term" value="F:DNA binding"/>
    <property type="evidence" value="ECO:0007669"/>
    <property type="project" value="UniProtKB-KW"/>
</dbReference>
<accession>A0A8X6H8B8</accession>
<dbReference type="SMART" id="SM00857">
    <property type="entry name" value="Resolvase"/>
    <property type="match status" value="1"/>
</dbReference>
<dbReference type="SUPFAM" id="SSF53041">
    <property type="entry name" value="Resolvase-like"/>
    <property type="match status" value="1"/>
</dbReference>
<keyword evidence="1" id="KW-0229">DNA integration</keyword>
<keyword evidence="6" id="KW-1185">Reference proteome</keyword>
<dbReference type="Proteomes" id="UP000887116">
    <property type="component" value="Unassembled WGS sequence"/>
</dbReference>
<evidence type="ECO:0000313" key="6">
    <source>
        <dbReference type="Proteomes" id="UP000887116"/>
    </source>
</evidence>
<dbReference type="Pfam" id="PF07508">
    <property type="entry name" value="Recombinase"/>
    <property type="match status" value="1"/>
</dbReference>
<dbReference type="InterPro" id="IPR006118">
    <property type="entry name" value="Recombinase_CS"/>
</dbReference>
<dbReference type="InterPro" id="IPR006119">
    <property type="entry name" value="Resolv_N"/>
</dbReference>
<evidence type="ECO:0000256" key="1">
    <source>
        <dbReference type="ARBA" id="ARBA00022908"/>
    </source>
</evidence>
<evidence type="ECO:0000256" key="2">
    <source>
        <dbReference type="ARBA" id="ARBA00023125"/>
    </source>
</evidence>
<dbReference type="InterPro" id="IPR036162">
    <property type="entry name" value="Resolvase-like_N_sf"/>
</dbReference>
<evidence type="ECO:0000313" key="5">
    <source>
        <dbReference type="EMBL" id="GFR17838.1"/>
    </source>
</evidence>
<dbReference type="InterPro" id="IPR011109">
    <property type="entry name" value="DNA_bind_recombinase_dom"/>
</dbReference>
<dbReference type="PANTHER" id="PTHR30461">
    <property type="entry name" value="DNA-INVERTASE FROM LAMBDOID PROPHAGE"/>
    <property type="match status" value="1"/>
</dbReference>
<keyword evidence="3" id="KW-0233">DNA recombination</keyword>
<protein>
    <recommendedName>
        <fullName evidence="4">Recombinase domain-containing protein</fullName>
    </recommendedName>
</protein>
<proteinExistence type="predicted"/>
<dbReference type="OrthoDB" id="6980819at2759"/>
<comment type="caution">
    <text evidence="5">The sequence shown here is derived from an EMBL/GenBank/DDBJ whole genome shotgun (WGS) entry which is preliminary data.</text>
</comment>
<dbReference type="EMBL" id="BMAO01027535">
    <property type="protein sequence ID" value="GFR17838.1"/>
    <property type="molecule type" value="Genomic_DNA"/>
</dbReference>
<gene>
    <name evidence="5" type="ORF">TNCT_368401</name>
</gene>
<sequence length="246" mass="28410">MGFKEDQMVTVSLYARVSSGKQAQENTIASQVAALERQISVDGYELLREYKFIDNGYSGSNLVRPNLEKLRDRVAEDKCTGVGQALFEINEEEADVVRKVFLWVGRERASIGEVCRRLNTMSIITRTGKKCWDRSVIWGMLKNPAYKGQAAFGKTKVGVKLQHIRPQRHSCEQPKDNYSIYPVEKANWIYVKVPNIVNEDVFDIVQEQLAENRKIARTRERGAKYYYRFNCMQVLSLRILRKSCKK</sequence>
<dbReference type="Pfam" id="PF00239">
    <property type="entry name" value="Resolvase"/>
    <property type="match status" value="1"/>
</dbReference>
<keyword evidence="2" id="KW-0238">DNA-binding</keyword>
<dbReference type="PANTHER" id="PTHR30461:SF23">
    <property type="entry name" value="DNA RECOMBINASE-RELATED"/>
    <property type="match status" value="1"/>
</dbReference>
<dbReference type="GO" id="GO:0015074">
    <property type="term" value="P:DNA integration"/>
    <property type="evidence" value="ECO:0007669"/>
    <property type="project" value="UniProtKB-KW"/>
</dbReference>
<dbReference type="GO" id="GO:0000150">
    <property type="term" value="F:DNA strand exchange activity"/>
    <property type="evidence" value="ECO:0007669"/>
    <property type="project" value="InterPro"/>
</dbReference>
<reference evidence="5" key="1">
    <citation type="submission" date="2020-07" db="EMBL/GenBank/DDBJ databases">
        <title>Multicomponent nature underlies the extraordinary mechanical properties of spider dragline silk.</title>
        <authorList>
            <person name="Kono N."/>
            <person name="Nakamura H."/>
            <person name="Mori M."/>
            <person name="Yoshida Y."/>
            <person name="Ohtoshi R."/>
            <person name="Malay A.D."/>
            <person name="Moran D.A.P."/>
            <person name="Tomita M."/>
            <person name="Numata K."/>
            <person name="Arakawa K."/>
        </authorList>
    </citation>
    <scope>NUCLEOTIDE SEQUENCE</scope>
</reference>
<organism evidence="5 6">
    <name type="scientific">Trichonephila clavata</name>
    <name type="common">Joro spider</name>
    <name type="synonym">Nephila clavata</name>
    <dbReference type="NCBI Taxonomy" id="2740835"/>
    <lineage>
        <taxon>Eukaryota</taxon>
        <taxon>Metazoa</taxon>
        <taxon>Ecdysozoa</taxon>
        <taxon>Arthropoda</taxon>
        <taxon>Chelicerata</taxon>
        <taxon>Arachnida</taxon>
        <taxon>Araneae</taxon>
        <taxon>Araneomorphae</taxon>
        <taxon>Entelegynae</taxon>
        <taxon>Araneoidea</taxon>
        <taxon>Nephilidae</taxon>
        <taxon>Trichonephila</taxon>
    </lineage>
</organism>
<dbReference type="InterPro" id="IPR050639">
    <property type="entry name" value="SSR_resolvase"/>
</dbReference>
<dbReference type="PROSITE" id="PS00397">
    <property type="entry name" value="RECOMBINASES_1"/>
    <property type="match status" value="1"/>
</dbReference>
<evidence type="ECO:0000259" key="4">
    <source>
        <dbReference type="PROSITE" id="PS51737"/>
    </source>
</evidence>
<dbReference type="AlphaFoldDB" id="A0A8X6H8B8"/>
<feature type="domain" description="Recombinase" evidence="4">
    <location>
        <begin position="77"/>
        <end position="215"/>
    </location>
</feature>
<name>A0A8X6H8B8_TRICU</name>